<accession>A0A4U7KPL3</accession>
<evidence type="ECO:0000259" key="8">
    <source>
        <dbReference type="PROSITE" id="PS50089"/>
    </source>
</evidence>
<dbReference type="GO" id="GO:0000209">
    <property type="term" value="P:protein polyubiquitination"/>
    <property type="evidence" value="ECO:0007669"/>
    <property type="project" value="TreeGrafter"/>
</dbReference>
<dbReference type="PANTHER" id="PTHR46077:SF1">
    <property type="entry name" value="TOP1 BINDING ARGININE_SERINE RICH PROTEIN, E3 UBIQUITIN LIGASE"/>
    <property type="match status" value="1"/>
</dbReference>
<dbReference type="AlphaFoldDB" id="A0A4U7KPL3"/>
<evidence type="ECO:0000313" key="10">
    <source>
        <dbReference type="Proteomes" id="UP000306050"/>
    </source>
</evidence>
<comment type="catalytic activity">
    <reaction evidence="1">
        <text>S-ubiquitinyl-[E2 ubiquitin-conjugating enzyme]-L-cysteine + [acceptor protein]-L-lysine = [E2 ubiquitin-conjugating enzyme]-L-cysteine + N(6)-ubiquitinyl-[acceptor protein]-L-lysine.</text>
        <dbReference type="EC" id="2.3.2.27"/>
    </reaction>
</comment>
<organism evidence="9 10">
    <name type="scientific">Sporisorium graminicola</name>
    <dbReference type="NCBI Taxonomy" id="280036"/>
    <lineage>
        <taxon>Eukaryota</taxon>
        <taxon>Fungi</taxon>
        <taxon>Dikarya</taxon>
        <taxon>Basidiomycota</taxon>
        <taxon>Ustilaginomycotina</taxon>
        <taxon>Ustilaginomycetes</taxon>
        <taxon>Ustilaginales</taxon>
        <taxon>Ustilaginaceae</taxon>
        <taxon>Sporisorium</taxon>
    </lineage>
</organism>
<gene>
    <name evidence="9" type="ORF">EX895_005109</name>
</gene>
<dbReference type="EC" id="2.3.2.27" evidence="2"/>
<dbReference type="InterPro" id="IPR013083">
    <property type="entry name" value="Znf_RING/FYVE/PHD"/>
</dbReference>
<feature type="region of interest" description="Disordered" evidence="7">
    <location>
        <begin position="83"/>
        <end position="113"/>
    </location>
</feature>
<evidence type="ECO:0000256" key="2">
    <source>
        <dbReference type="ARBA" id="ARBA00012483"/>
    </source>
</evidence>
<keyword evidence="10" id="KW-1185">Reference proteome</keyword>
<dbReference type="Proteomes" id="UP000306050">
    <property type="component" value="Chromosome SGRAM_5"/>
</dbReference>
<dbReference type="SMART" id="SM00184">
    <property type="entry name" value="RING"/>
    <property type="match status" value="1"/>
</dbReference>
<dbReference type="GO" id="GO:0006513">
    <property type="term" value="P:protein monoubiquitination"/>
    <property type="evidence" value="ECO:0007669"/>
    <property type="project" value="TreeGrafter"/>
</dbReference>
<feature type="region of interest" description="Disordered" evidence="7">
    <location>
        <begin position="1"/>
        <end position="64"/>
    </location>
</feature>
<dbReference type="GO" id="GO:0061630">
    <property type="term" value="F:ubiquitin protein ligase activity"/>
    <property type="evidence" value="ECO:0007669"/>
    <property type="project" value="UniProtKB-EC"/>
</dbReference>
<evidence type="ECO:0000313" key="9">
    <source>
        <dbReference type="EMBL" id="TKY86284.1"/>
    </source>
</evidence>
<dbReference type="SUPFAM" id="SSF57850">
    <property type="entry name" value="RING/U-box"/>
    <property type="match status" value="1"/>
</dbReference>
<evidence type="ECO:0000256" key="6">
    <source>
        <dbReference type="PROSITE-ProRule" id="PRU00175"/>
    </source>
</evidence>
<reference evidence="9 10" key="1">
    <citation type="submission" date="2019-05" db="EMBL/GenBank/DDBJ databases">
        <title>Sporisorium graminicola CBS 10092 draft sequencing and annotation.</title>
        <authorList>
            <person name="Solano-Gonzalez S."/>
            <person name="Caddick M.X."/>
            <person name="Darby A."/>
        </authorList>
    </citation>
    <scope>NUCLEOTIDE SEQUENCE [LARGE SCALE GENOMIC DNA]</scope>
    <source>
        <strain evidence="9 10">CBS 10092</strain>
    </source>
</reference>
<dbReference type="PROSITE" id="PS50089">
    <property type="entry name" value="ZF_RING_2"/>
    <property type="match status" value="1"/>
</dbReference>
<dbReference type="OrthoDB" id="21204at2759"/>
<dbReference type="Gene3D" id="3.30.40.10">
    <property type="entry name" value="Zinc/RING finger domain, C3HC4 (zinc finger)"/>
    <property type="match status" value="1"/>
</dbReference>
<dbReference type="GO" id="GO:0008270">
    <property type="term" value="F:zinc ion binding"/>
    <property type="evidence" value="ECO:0007669"/>
    <property type="project" value="UniProtKB-KW"/>
</dbReference>
<keyword evidence="6" id="KW-0863">Zinc-finger</keyword>
<dbReference type="EMBL" id="SRRM01000018">
    <property type="protein sequence ID" value="TKY86284.1"/>
    <property type="molecule type" value="Genomic_DNA"/>
</dbReference>
<dbReference type="RefSeq" id="XP_029738269.1">
    <property type="nucleotide sequence ID" value="XM_029885703.1"/>
</dbReference>
<dbReference type="GeneID" id="40728004"/>
<evidence type="ECO:0000256" key="1">
    <source>
        <dbReference type="ARBA" id="ARBA00000900"/>
    </source>
</evidence>
<dbReference type="InterPro" id="IPR001841">
    <property type="entry name" value="Znf_RING"/>
</dbReference>
<sequence>MQSTLSRLDQHVNSERSHASLDTFTSTYNDTRNIDETRSNGQHASSKGKGKARAVADTDGDSGEAPFSHPCGFCTGSSLHGGSETQSFDISSDSSATDTEMEHEGEGGGEGQEEEPAWCLICHTSPISDRTVLPQCLHSQFCFACILRWIGIKRKCPLCQCAIGDHVIHAIRNDNDYVRYHLPPPPSTRSASSSSAAPITVVDRSRITAQVQRVRNSRSHRRTASSSGEDDFAHALARRSEIYRLGLYAAHVGSNRHTNYRACPTPAQIRHSVSCAQNDMARRITTFVRRELLVWPHLDVDFLTNYILSLLQVFGICQDETVRLVGEFLGERTARHLLHELECFLRSGKRELRFYDTSPWLQYGAESGRKRQRQRTQQEGCEAADQAEIGVRQEVANKRKMLLDRLEMERSLLAVSASE</sequence>
<evidence type="ECO:0000256" key="5">
    <source>
        <dbReference type="ARBA" id="ARBA00023163"/>
    </source>
</evidence>
<protein>
    <recommendedName>
        <fullName evidence="2">RING-type E3 ubiquitin transferase</fullName>
        <ecNumber evidence="2">2.3.2.27</ecNumber>
    </recommendedName>
</protein>
<evidence type="ECO:0000256" key="7">
    <source>
        <dbReference type="SAM" id="MobiDB-lite"/>
    </source>
</evidence>
<evidence type="ECO:0000256" key="4">
    <source>
        <dbReference type="ARBA" id="ARBA00023015"/>
    </source>
</evidence>
<comment type="caution">
    <text evidence="9">The sequence shown here is derived from an EMBL/GenBank/DDBJ whole genome shotgun (WGS) entry which is preliminary data.</text>
</comment>
<dbReference type="KEGG" id="sgra:EX895_005109"/>
<feature type="compositionally biased region" description="Basic and acidic residues" evidence="7">
    <location>
        <begin position="8"/>
        <end position="19"/>
    </location>
</feature>
<keyword evidence="6" id="KW-0479">Metal-binding</keyword>
<feature type="compositionally biased region" description="Polar residues" evidence="7">
    <location>
        <begin position="20"/>
        <end position="31"/>
    </location>
</feature>
<keyword evidence="4" id="KW-0805">Transcription regulation</keyword>
<dbReference type="Pfam" id="PF13639">
    <property type="entry name" value="zf-RING_2"/>
    <property type="match status" value="1"/>
</dbReference>
<evidence type="ECO:0000256" key="3">
    <source>
        <dbReference type="ARBA" id="ARBA00022679"/>
    </source>
</evidence>
<dbReference type="PANTHER" id="PTHR46077">
    <property type="entry name" value="E3 UBIQUITIN-PROTEIN LIGASE TOPORS"/>
    <property type="match status" value="1"/>
</dbReference>
<proteinExistence type="predicted"/>
<keyword evidence="5" id="KW-0804">Transcription</keyword>
<feature type="domain" description="RING-type" evidence="8">
    <location>
        <begin position="119"/>
        <end position="160"/>
    </location>
</feature>
<name>A0A4U7KPL3_9BASI</name>
<keyword evidence="3" id="KW-0808">Transferase</keyword>
<keyword evidence="6" id="KW-0862">Zinc</keyword>
<feature type="compositionally biased region" description="Polar residues" evidence="7">
    <location>
        <begin position="83"/>
        <end position="98"/>
    </location>
</feature>